<feature type="compositionally biased region" description="Polar residues" evidence="10">
    <location>
        <begin position="2279"/>
        <end position="2296"/>
    </location>
</feature>
<keyword evidence="9" id="KW-0539">Nucleus</keyword>
<evidence type="ECO:0000256" key="10">
    <source>
        <dbReference type="SAM" id="MobiDB-lite"/>
    </source>
</evidence>
<feature type="region of interest" description="Disordered" evidence="10">
    <location>
        <begin position="51"/>
        <end position="89"/>
    </location>
</feature>
<dbReference type="SUPFAM" id="SSF52540">
    <property type="entry name" value="P-loop containing nucleoside triphosphate hydrolases"/>
    <property type="match status" value="2"/>
</dbReference>
<feature type="compositionally biased region" description="Basic and acidic residues" evidence="10">
    <location>
        <begin position="70"/>
        <end position="88"/>
    </location>
</feature>
<dbReference type="InterPro" id="IPR011990">
    <property type="entry name" value="TPR-like_helical_dom_sf"/>
</dbReference>
<dbReference type="CDD" id="cd03232">
    <property type="entry name" value="ABCG_PDR_domain2"/>
    <property type="match status" value="1"/>
</dbReference>
<feature type="compositionally biased region" description="Gly residues" evidence="10">
    <location>
        <begin position="659"/>
        <end position="687"/>
    </location>
</feature>
<feature type="domain" description="ABC transporter" evidence="12">
    <location>
        <begin position="1590"/>
        <end position="1836"/>
    </location>
</feature>
<dbReference type="InterPro" id="IPR043926">
    <property type="entry name" value="ABCG_dom"/>
</dbReference>
<name>A0AAD9W4I3_PHOAM</name>
<evidence type="ECO:0000256" key="9">
    <source>
        <dbReference type="ARBA" id="ARBA00023242"/>
    </source>
</evidence>
<accession>A0AAD9W4I3</accession>
<feature type="region of interest" description="Disordered" evidence="10">
    <location>
        <begin position="2814"/>
        <end position="2853"/>
    </location>
</feature>
<protein>
    <recommendedName>
        <fullName evidence="12">ABC transporter domain-containing protein</fullName>
    </recommendedName>
</protein>
<comment type="subcellular location">
    <subcellularLocation>
        <location evidence="1">Membrane</location>
        <topology evidence="1">Multi-pass membrane protein</topology>
    </subcellularLocation>
</comment>
<dbReference type="GO" id="GO:0003677">
    <property type="term" value="F:DNA binding"/>
    <property type="evidence" value="ECO:0007669"/>
    <property type="project" value="InterPro"/>
</dbReference>
<dbReference type="Pfam" id="PF04082">
    <property type="entry name" value="Fungal_trans"/>
    <property type="match status" value="1"/>
</dbReference>
<feature type="domain" description="ABC transporter" evidence="12">
    <location>
        <begin position="878"/>
        <end position="1127"/>
    </location>
</feature>
<feature type="compositionally biased region" description="Low complexity" evidence="10">
    <location>
        <begin position="728"/>
        <end position="742"/>
    </location>
</feature>
<evidence type="ECO:0000256" key="2">
    <source>
        <dbReference type="ARBA" id="ARBA00006012"/>
    </source>
</evidence>
<feature type="transmembrane region" description="Helical" evidence="11">
    <location>
        <begin position="1379"/>
        <end position="1399"/>
    </location>
</feature>
<dbReference type="Gene3D" id="1.25.40.10">
    <property type="entry name" value="Tetratricopeptide repeat domain"/>
    <property type="match status" value="2"/>
</dbReference>
<dbReference type="SUPFAM" id="SSF81901">
    <property type="entry name" value="HCP-like"/>
    <property type="match status" value="1"/>
</dbReference>
<dbReference type="GO" id="GO:0016020">
    <property type="term" value="C:membrane"/>
    <property type="evidence" value="ECO:0007669"/>
    <property type="project" value="UniProtKB-SubCell"/>
</dbReference>
<dbReference type="InterPro" id="IPR006597">
    <property type="entry name" value="Sel1-like"/>
</dbReference>
<reference evidence="13" key="1">
    <citation type="submission" date="2023-06" db="EMBL/GenBank/DDBJ databases">
        <authorList>
            <person name="Noh H."/>
        </authorList>
    </citation>
    <scope>NUCLEOTIDE SEQUENCE</scope>
    <source>
        <strain evidence="13">DUCC20226</strain>
    </source>
</reference>
<evidence type="ECO:0000256" key="7">
    <source>
        <dbReference type="ARBA" id="ARBA00022989"/>
    </source>
</evidence>
<dbReference type="Pfam" id="PF08238">
    <property type="entry name" value="Sel1"/>
    <property type="match status" value="4"/>
</dbReference>
<dbReference type="Pfam" id="PF00005">
    <property type="entry name" value="ABC_tran"/>
    <property type="match status" value="2"/>
</dbReference>
<feature type="transmembrane region" description="Helical" evidence="11">
    <location>
        <begin position="1924"/>
        <end position="1940"/>
    </location>
</feature>
<evidence type="ECO:0000259" key="12">
    <source>
        <dbReference type="PROSITE" id="PS50893"/>
    </source>
</evidence>
<keyword evidence="14" id="KW-1185">Reference proteome</keyword>
<feature type="transmembrane region" description="Helical" evidence="11">
    <location>
        <begin position="2181"/>
        <end position="2205"/>
    </location>
</feature>
<evidence type="ECO:0000256" key="3">
    <source>
        <dbReference type="ARBA" id="ARBA00022448"/>
    </source>
</evidence>
<feature type="compositionally biased region" description="Basic and acidic residues" evidence="10">
    <location>
        <begin position="820"/>
        <end position="829"/>
    </location>
</feature>
<dbReference type="SMART" id="SM00382">
    <property type="entry name" value="AAA"/>
    <property type="match status" value="2"/>
</dbReference>
<dbReference type="InterPro" id="IPR013525">
    <property type="entry name" value="ABC2_TM"/>
</dbReference>
<keyword evidence="6" id="KW-0067">ATP-binding</keyword>
<dbReference type="InterPro" id="IPR003593">
    <property type="entry name" value="AAA+_ATPase"/>
</dbReference>
<dbReference type="Pfam" id="PF01061">
    <property type="entry name" value="ABC2_membrane"/>
    <property type="match status" value="2"/>
</dbReference>
<evidence type="ECO:0000256" key="1">
    <source>
        <dbReference type="ARBA" id="ARBA00004141"/>
    </source>
</evidence>
<feature type="region of interest" description="Disordered" evidence="10">
    <location>
        <begin position="2875"/>
        <end position="2896"/>
    </location>
</feature>
<dbReference type="InterPro" id="IPR027417">
    <property type="entry name" value="P-loop_NTPase"/>
</dbReference>
<feature type="compositionally biased region" description="Low complexity" evidence="10">
    <location>
        <begin position="776"/>
        <end position="791"/>
    </location>
</feature>
<dbReference type="PROSITE" id="PS00211">
    <property type="entry name" value="ABC_TRANSPORTER_1"/>
    <property type="match status" value="1"/>
</dbReference>
<comment type="similarity">
    <text evidence="2">Belongs to the ABC transporter superfamily. ABCG family. PDR (TC 3.A.1.205) subfamily.</text>
</comment>
<dbReference type="Gene3D" id="3.40.50.300">
    <property type="entry name" value="P-loop containing nucleotide triphosphate hydrolases"/>
    <property type="match status" value="2"/>
</dbReference>
<sequence length="2956" mass="321271">MPQFAATFVPGGYDDYSMPEMYAPAPQRVMPEVPQNMQQDLQRMELEAGQVRPHPSHNGAGPNYGGGYGQEHEPDSSNFRPFEDDPNHKPYKSMAANDMPSYTPFPKVKGDNIPPSDVEKEEILYNAREHVLHSNNVNMQLSWARDALNYVEIASEDRSRDAANSGRPTTPQQQHELRIDAVNIIRYLSEQHHPEAVFMMAKWDEFGKFGVREDKRKAFKGYKLAAEQGWGRAEYRMGMLFENSNEFDKAITHYYNGERLGDSAAMYRLGMMALLGQHGQRQDYQRGIDLINRAADTADEDAPQGAYVFGMLIARDLPDITVPEQLLPYSVETARQYIEKAAYLGFAKAQLKMGQAYELCQLGCDFQPAYSLHYYGLASVQGQPEAALGVSRWFLFGYEGNFAKNEGLAFKYAKQAADAKLPTGEFAMGYYHEIGIHMQKDLNEARRWYELAASHGNPDAVGRLDSLQRNKSLSKKDHETTALTRIKSQHGSMRGKRPERLQRLKDQQHMAALPEGPATPNDPSGRSPRASPNPSPRHGPTGGDGRPPAFGLNVNVDHGNLAMRPKSAAPYPEDETKPYPLNVNRPASAAPYPDDGFQPPRGNQGAFGIRPGSAGRGGPGPNNLGPGSGIPPAGMPPGGRGYRQPSPGPAGGYRQSSAGGPGPDGRRPVGGPGGNAAGRGGPYGQPGGPQSPPMIPPAGSMPGPQYGARTSSFAPPRQESLGPQHPGRQSSQPQAQQQPQRPMTGYTLSDNGGRSSAPPQQNPAGARPPTASSSHGPGTASPAPSTASAPAKAQRKPTDHPDGKTIGNGPSTFDEMGIPRTKDKDDCDGKLPSYRPDGRALGILFEDVDIWGTVAGESRAEDVLAIFEDILARWPTKLFRKAIGRSLHHTRKLVQGASGVVLPGETLLVLGRPGAGCSTLLKVLANQRGPFTRVDGTVQYGGIDSPEMRKHYRSEVVYNAEDDLHFPTLSVAHTMAFALKLRKPKRLKDEPDAQFARRMADRILDALKIGHTKDTIVGDAFVRGVSGGERKRVSLAEVLAAAPAVVCWDNPLRGLDSSSALMFLRLLKTMSSATGMNNVVTAYQISETIYRDCFDRVLVLYDGRVIYSGLGGHTAKEYFTGYLGFHCPIRQTTPDFLSAVTSPQEQRVIEGFQPHPPLDPDGLADAFRRSPHYQTLQADLKHFREKTAKDETKAMSFRAEFSSTRDPMSLKSSITVRSPPTQLLAAMTRHYQLIWGGWRNLLTVLCLNMTNALILGAAYRGTPTTSTGAFQRSGGVFFGLIFFALNSLAEMGAAVRTRPVLRKHHGLGMLSPGLAAVALTLADLPVCFAQTICFTIPYYFLMGPPTTAGGYWFFELVVFVAYAAFMAVFRLLGAAAPNVPVALMLGGAAMPVLLLYSGYAPPWPTQLRWGSWIKWISPSPYGLESLMGFEFWGITLQCGEDELVPSGPGYENITIANQGCPIPGSTAGVASVPGPEYLSAQFEYLPTDAWRNFGIILCFWVGYTILQALAQTYATKRGESSIVGRVYKRGASVQGASTETAQNSEKELDVEAQSQSPSLTGQRRADDSSASMTQVEDNEPHGYFDSKASFTFSNISYQVSTSDGPRKLLDSVSGYVKPGQLTALMGVSGAGKTTLLDTLAQRKTDGSVSGEMKLGGRSVAGIGKAFSQACGFCMQQDVHDPGTTVREALVFSAIMRRPLSVPKAEKLAHVDRVMDLLALEPIADALIGTPVEGGLGVEERKRLTIGVELAANPSALLFLDEPTSGLDSQAAYSLVKFLQGIAASGVPIICTIHQPSAVIFDMFDHILLLAPGGRTVYFGETGDNSGTVVDYFSRNGVTMDSTANPAEFILDIVAEPSMADEWSQRWTDSVENQKILQQVEAIDQQPSKDELESHSLPFLAQFSLLTRRHATSVWRDGFYSFSRLVKTIFMALFMSFSFFMPEHSLQGVQNRILIMLLLQWIVPATAADLQSVWYAKWALFTARERSGVGYSPLALCAALVAVEIPLAFVMYTFAFVCSWFTVGLGGAGLGYLCFLALGAFGIGFPFAVASFSADEEVAGYVNSLVWCVMATFGGIAIPHSGMNDFFRPWLFWADPMRYWLGATVSAALHGVPVRCSESDMTMLSPPDGLTCGQYLSEYLSRMSGYVEDPDALNSCAFCPYSVGDEYAAQFEFYYSERWRDWGVFAAFCVSTLAIAFVSCICFLSASQNLASTASWFMASHPQTEAVQPANVGSGPQHLHAACNNCKGRKIRCSEDHLVESGRDGGDLTNINTNTSSNSQGSPDISIQGQPHTTQTRARALCPGPLAVKRYRELRSGMGICQASTGACQFYGPASNVAFLQSFYQRINHNADSSNSQESPSATHIWGLDKWIFSPEPGQLRDEAHALRAFLPRDMGDCFIVTYFKVCHPQFPFLVRSEIERAWANLWEPPQLPGASAQVSKGNRLTERNIVLMVLAIGAIMASLSPEKDAKVMERWACHLSSQVRLCSYSFEDTSLGGVHLLLLKSIFGIQLMRPNDTHVYASHAAINALALGMNRAQVANGPRPEMHRLRVTFYSLYANERLATLVFGRPSCLREELIDVALPEDLPSSEPDENTNLAYVRAMAALAKTADRISTGIYCAIGADAATIDRTAHECDAELDEAIRSLPPFLHFFDTSMPPSRHSWQEIQRTHLGLTYYHCRILIYRPLACFASMHSTNAEAATEAEELGISDLQGSIARAMAASEALIGLALDAFTVRVPDMHQDAGVAYTVMGACLTLLYRVLDGPGRTSSADATTIFNLVQDGIRCLDLMAHPGPRFGKMTLSERIMSAAKDAFRSAREEGGGEAPRSQPSGEGLSGDGDVDSAGPAPELDLQGTEDSLDALLTQFPWLETAPSAQTTDDMSPAFPSRTDGVPTSVDGMSAQNAYPTLFRTAAPFGRALPTSLYGFGSHPWLGVMGGDLDSGHENSVNGISWDLV</sequence>
<feature type="region of interest" description="Disordered" evidence="10">
    <location>
        <begin position="2273"/>
        <end position="2296"/>
    </location>
</feature>
<feature type="transmembrane region" description="Helical" evidence="11">
    <location>
        <begin position="2060"/>
        <end position="2078"/>
    </location>
</feature>
<dbReference type="GO" id="GO:0140359">
    <property type="term" value="F:ABC-type transporter activity"/>
    <property type="evidence" value="ECO:0007669"/>
    <property type="project" value="InterPro"/>
</dbReference>
<keyword evidence="8 11" id="KW-0472">Membrane</keyword>
<keyword evidence="4 11" id="KW-0812">Transmembrane</keyword>
<dbReference type="InterPro" id="IPR007219">
    <property type="entry name" value="XnlR_reg_dom"/>
</dbReference>
<dbReference type="Proteomes" id="UP001265746">
    <property type="component" value="Unassembled WGS sequence"/>
</dbReference>
<dbReference type="InterPro" id="IPR034001">
    <property type="entry name" value="ABCG_PDR_1"/>
</dbReference>
<feature type="compositionally biased region" description="Polar residues" evidence="10">
    <location>
        <begin position="1534"/>
        <end position="1543"/>
    </location>
</feature>
<feature type="transmembrane region" description="Helical" evidence="11">
    <location>
        <begin position="1316"/>
        <end position="1340"/>
    </location>
</feature>
<gene>
    <name evidence="13" type="ORF">N8I77_003045</name>
</gene>
<evidence type="ECO:0000256" key="4">
    <source>
        <dbReference type="ARBA" id="ARBA00022692"/>
    </source>
</evidence>
<dbReference type="SMART" id="SM00671">
    <property type="entry name" value="SEL1"/>
    <property type="match status" value="6"/>
</dbReference>
<dbReference type="PANTHER" id="PTHR19241">
    <property type="entry name" value="ATP-BINDING CASSETTE TRANSPORTER"/>
    <property type="match status" value="1"/>
</dbReference>
<dbReference type="InterPro" id="IPR017871">
    <property type="entry name" value="ABC_transporter-like_CS"/>
</dbReference>
<keyword evidence="3" id="KW-0813">Transport</keyword>
<dbReference type="FunFam" id="3.40.50.300:FF:000054">
    <property type="entry name" value="ABC multidrug transporter atrF"/>
    <property type="match status" value="1"/>
</dbReference>
<dbReference type="GO" id="GO:0016887">
    <property type="term" value="F:ATP hydrolysis activity"/>
    <property type="evidence" value="ECO:0007669"/>
    <property type="project" value="InterPro"/>
</dbReference>
<dbReference type="InterPro" id="IPR010929">
    <property type="entry name" value="PDR_CDR_ABC"/>
</dbReference>
<evidence type="ECO:0000313" key="14">
    <source>
        <dbReference type="Proteomes" id="UP001265746"/>
    </source>
</evidence>
<dbReference type="PROSITE" id="PS50893">
    <property type="entry name" value="ABC_TRANSPORTER_2"/>
    <property type="match status" value="2"/>
</dbReference>
<feature type="transmembrane region" description="Helical" evidence="11">
    <location>
        <begin position="1352"/>
        <end position="1372"/>
    </location>
</feature>
<dbReference type="GO" id="GO:0008270">
    <property type="term" value="F:zinc ion binding"/>
    <property type="evidence" value="ECO:0007669"/>
    <property type="project" value="InterPro"/>
</dbReference>
<dbReference type="InterPro" id="IPR003439">
    <property type="entry name" value="ABC_transporter-like_ATP-bd"/>
</dbReference>
<dbReference type="Pfam" id="PF19055">
    <property type="entry name" value="ABC2_membrane_7"/>
    <property type="match status" value="1"/>
</dbReference>
<evidence type="ECO:0000256" key="5">
    <source>
        <dbReference type="ARBA" id="ARBA00022741"/>
    </source>
</evidence>
<dbReference type="Pfam" id="PF06422">
    <property type="entry name" value="PDR_CDR"/>
    <property type="match status" value="1"/>
</dbReference>
<feature type="region of interest" description="Disordered" evidence="10">
    <location>
        <begin position="513"/>
        <end position="833"/>
    </location>
</feature>
<proteinExistence type="inferred from homology"/>
<feature type="compositionally biased region" description="Polar residues" evidence="10">
    <location>
        <begin position="1552"/>
        <end position="1561"/>
    </location>
</feature>
<keyword evidence="5" id="KW-0547">Nucleotide-binding</keyword>
<evidence type="ECO:0000313" key="13">
    <source>
        <dbReference type="EMBL" id="KAK2609549.1"/>
    </source>
</evidence>
<dbReference type="EMBL" id="JAUJFL010000002">
    <property type="protein sequence ID" value="KAK2609549.1"/>
    <property type="molecule type" value="Genomic_DNA"/>
</dbReference>
<dbReference type="GO" id="GO:0006351">
    <property type="term" value="P:DNA-templated transcription"/>
    <property type="evidence" value="ECO:0007669"/>
    <property type="project" value="InterPro"/>
</dbReference>
<feature type="transmembrane region" description="Helical" evidence="11">
    <location>
        <begin position="1993"/>
        <end position="2022"/>
    </location>
</feature>
<feature type="transmembrane region" description="Helical" evidence="11">
    <location>
        <begin position="1952"/>
        <end position="1973"/>
    </location>
</feature>
<evidence type="ECO:0000256" key="8">
    <source>
        <dbReference type="ARBA" id="ARBA00023136"/>
    </source>
</evidence>
<feature type="transmembrane region" description="Helical" evidence="11">
    <location>
        <begin position="2028"/>
        <end position="2048"/>
    </location>
</feature>
<dbReference type="SMART" id="SM00906">
    <property type="entry name" value="Fungal_trans"/>
    <property type="match status" value="1"/>
</dbReference>
<dbReference type="GO" id="GO:0005524">
    <property type="term" value="F:ATP binding"/>
    <property type="evidence" value="ECO:0007669"/>
    <property type="project" value="UniProtKB-KW"/>
</dbReference>
<feature type="region of interest" description="Disordered" evidence="10">
    <location>
        <begin position="1534"/>
        <end position="1582"/>
    </location>
</feature>
<organism evidence="13 14">
    <name type="scientific">Phomopsis amygdali</name>
    <name type="common">Fusicoccum amygdali</name>
    <dbReference type="NCBI Taxonomy" id="1214568"/>
    <lineage>
        <taxon>Eukaryota</taxon>
        <taxon>Fungi</taxon>
        <taxon>Dikarya</taxon>
        <taxon>Ascomycota</taxon>
        <taxon>Pezizomycotina</taxon>
        <taxon>Sordariomycetes</taxon>
        <taxon>Sordariomycetidae</taxon>
        <taxon>Diaporthales</taxon>
        <taxon>Diaporthaceae</taxon>
        <taxon>Diaporthe</taxon>
    </lineage>
</organism>
<feature type="transmembrane region" description="Helical" evidence="11">
    <location>
        <begin position="1275"/>
        <end position="1295"/>
    </location>
</feature>
<keyword evidence="7 11" id="KW-1133">Transmembrane helix</keyword>
<feature type="transmembrane region" description="Helical" evidence="11">
    <location>
        <begin position="1489"/>
        <end position="1510"/>
    </location>
</feature>
<evidence type="ECO:0000256" key="6">
    <source>
        <dbReference type="ARBA" id="ARBA00022840"/>
    </source>
</evidence>
<feature type="region of interest" description="Disordered" evidence="10">
    <location>
        <begin position="459"/>
        <end position="498"/>
    </location>
</feature>
<comment type="caution">
    <text evidence="13">The sequence shown here is derived from an EMBL/GenBank/DDBJ whole genome shotgun (WGS) entry which is preliminary data.</text>
</comment>
<feature type="transmembrane region" description="Helical" evidence="11">
    <location>
        <begin position="2098"/>
        <end position="2115"/>
    </location>
</feature>
<dbReference type="CDD" id="cd12148">
    <property type="entry name" value="fungal_TF_MHR"/>
    <property type="match status" value="1"/>
</dbReference>
<evidence type="ECO:0000256" key="11">
    <source>
        <dbReference type="SAM" id="Phobius"/>
    </source>
</evidence>
<dbReference type="InterPro" id="IPR034003">
    <property type="entry name" value="ABCG_PDR_2"/>
</dbReference>
<dbReference type="CDD" id="cd03233">
    <property type="entry name" value="ABCG_PDR_domain1"/>
    <property type="match status" value="1"/>
</dbReference>
<feature type="compositionally biased region" description="Polar residues" evidence="10">
    <location>
        <begin position="746"/>
        <end position="763"/>
    </location>
</feature>